<accession>A0ABR4I1C7</accession>
<comment type="caution">
    <text evidence="1">The sequence shown here is derived from an EMBL/GenBank/DDBJ whole genome shotgun (WGS) entry which is preliminary data.</text>
</comment>
<evidence type="ECO:0008006" key="3">
    <source>
        <dbReference type="Google" id="ProtNLM"/>
    </source>
</evidence>
<keyword evidence="2" id="KW-1185">Reference proteome</keyword>
<name>A0ABR4I1C7_9EURO</name>
<organism evidence="1 2">
    <name type="scientific">Aspergillus cavernicola</name>
    <dbReference type="NCBI Taxonomy" id="176166"/>
    <lineage>
        <taxon>Eukaryota</taxon>
        <taxon>Fungi</taxon>
        <taxon>Dikarya</taxon>
        <taxon>Ascomycota</taxon>
        <taxon>Pezizomycotina</taxon>
        <taxon>Eurotiomycetes</taxon>
        <taxon>Eurotiomycetidae</taxon>
        <taxon>Eurotiales</taxon>
        <taxon>Aspergillaceae</taxon>
        <taxon>Aspergillus</taxon>
        <taxon>Aspergillus subgen. Nidulantes</taxon>
    </lineage>
</organism>
<dbReference type="Proteomes" id="UP001610335">
    <property type="component" value="Unassembled WGS sequence"/>
</dbReference>
<protein>
    <recommendedName>
        <fullName evidence="3">Aminoglycoside phosphotransferase domain-containing protein</fullName>
    </recommendedName>
</protein>
<evidence type="ECO:0000313" key="2">
    <source>
        <dbReference type="Proteomes" id="UP001610335"/>
    </source>
</evidence>
<proteinExistence type="predicted"/>
<sequence>MSYQPGKTLTNVWPNLDKILTGLRSLPFTPGILPGAIGGEACKDIRRHLYHKLMHELCPPASSCNIIFTHGDLRPDNIIEYSGFYPKYYEAAKSCVSPKRYAHWWLLNRVRETRVV</sequence>
<evidence type="ECO:0000313" key="1">
    <source>
        <dbReference type="EMBL" id="KAL2821432.1"/>
    </source>
</evidence>
<reference evidence="1 2" key="1">
    <citation type="submission" date="2024-07" db="EMBL/GenBank/DDBJ databases">
        <title>Section-level genome sequencing and comparative genomics of Aspergillus sections Usti and Cavernicolus.</title>
        <authorList>
            <consortium name="Lawrence Berkeley National Laboratory"/>
            <person name="Nybo J.L."/>
            <person name="Vesth T.C."/>
            <person name="Theobald S."/>
            <person name="Frisvad J.C."/>
            <person name="Larsen T.O."/>
            <person name="Kjaerboelling I."/>
            <person name="Rothschild-Mancinelli K."/>
            <person name="Lyhne E.K."/>
            <person name="Kogle M.E."/>
            <person name="Barry K."/>
            <person name="Clum A."/>
            <person name="Na H."/>
            <person name="Ledsgaard L."/>
            <person name="Lin J."/>
            <person name="Lipzen A."/>
            <person name="Kuo A."/>
            <person name="Riley R."/>
            <person name="Mondo S."/>
            <person name="LaButti K."/>
            <person name="Haridas S."/>
            <person name="Pangalinan J."/>
            <person name="Salamov A.A."/>
            <person name="Simmons B.A."/>
            <person name="Magnuson J.K."/>
            <person name="Chen J."/>
            <person name="Drula E."/>
            <person name="Henrissat B."/>
            <person name="Wiebenga A."/>
            <person name="Lubbers R.J."/>
            <person name="Gomes A.C."/>
            <person name="Makela M.R."/>
            <person name="Stajich J."/>
            <person name="Grigoriev I.V."/>
            <person name="Mortensen U.H."/>
            <person name="De vries R.P."/>
            <person name="Baker S.E."/>
            <person name="Andersen M.R."/>
        </authorList>
    </citation>
    <scope>NUCLEOTIDE SEQUENCE [LARGE SCALE GENOMIC DNA]</scope>
    <source>
        <strain evidence="1 2">CBS 600.67</strain>
    </source>
</reference>
<gene>
    <name evidence="1" type="ORF">BDW59DRAFT_174160</name>
</gene>
<dbReference type="EMBL" id="JBFXLS010000063">
    <property type="protein sequence ID" value="KAL2821432.1"/>
    <property type="molecule type" value="Genomic_DNA"/>
</dbReference>